<evidence type="ECO:0000256" key="3">
    <source>
        <dbReference type="ARBA" id="ARBA00022650"/>
    </source>
</evidence>
<protein>
    <submittedName>
        <fullName evidence="9">Glutamate 5-kinase</fullName>
        <ecNumber evidence="9">2.7.2.11</ecNumber>
    </submittedName>
</protein>
<sequence>MNPKIIVYLCVCRLSGKMKKQFTRIIVKIGSNVLTQPDGTLDVMRMSTLVDQIAELHKSGIEIILVSSGAVASGRSEIKNLKKLNSVDQRQLFSAVGQAKLINRYYELFREHGIIVGQILTTKEDFGTRRHYLNQKNCIGVMLEHGVIPIVNENDTVSVTELMFTDNDELSGLVAAMTDAQMLIILSNIDGIYNGLPFDPTSTVIREIKPGDDLSDYIQQTSLSSFGRGGMLTKAGIARKVADEGITVIIANGKRDNILINLWGHPENTVCTRFIPSAQPVSNIKKWIAHSASFAKGEIHVNKPMVEVLYSNRAISILPVCITRVEGEFERDDIVRIMDDENNSLGVGKTSYTSSQVRAVMGKHGKRAVVHYDYLYLE</sequence>
<evidence type="ECO:0000259" key="8">
    <source>
        <dbReference type="SMART" id="SM00359"/>
    </source>
</evidence>
<reference evidence="9" key="1">
    <citation type="submission" date="2019-03" db="EMBL/GenBank/DDBJ databases">
        <title>Single cell metagenomics reveals metabolic interactions within the superorganism composed of flagellate Streblomastix strix and complex community of Bacteroidetes bacteria on its surface.</title>
        <authorList>
            <person name="Treitli S.C."/>
            <person name="Kolisko M."/>
            <person name="Husnik F."/>
            <person name="Keeling P."/>
            <person name="Hampl V."/>
        </authorList>
    </citation>
    <scope>NUCLEOTIDE SEQUENCE</scope>
    <source>
        <strain evidence="9">STM</strain>
    </source>
</reference>
<dbReference type="PANTHER" id="PTHR43654:SF1">
    <property type="entry name" value="ISOPENTENYL PHOSPHATE KINASE"/>
    <property type="match status" value="1"/>
</dbReference>
<keyword evidence="6 9" id="KW-0418">Kinase</keyword>
<keyword evidence="4 9" id="KW-0808">Transferase</keyword>
<dbReference type="GO" id="GO:0005829">
    <property type="term" value="C:cytosol"/>
    <property type="evidence" value="ECO:0007669"/>
    <property type="project" value="TreeGrafter"/>
</dbReference>
<keyword evidence="2" id="KW-0028">Amino-acid biosynthesis</keyword>
<dbReference type="EC" id="2.7.2.11" evidence="9"/>
<dbReference type="Pfam" id="PF01472">
    <property type="entry name" value="PUA"/>
    <property type="match status" value="1"/>
</dbReference>
<dbReference type="HAMAP" id="MF_00456">
    <property type="entry name" value="ProB"/>
    <property type="match status" value="1"/>
</dbReference>
<dbReference type="PRINTS" id="PR00474">
    <property type="entry name" value="GLU5KINASE"/>
</dbReference>
<dbReference type="PANTHER" id="PTHR43654">
    <property type="entry name" value="GLUTAMATE 5-KINASE"/>
    <property type="match status" value="1"/>
</dbReference>
<dbReference type="CDD" id="cd21157">
    <property type="entry name" value="PUA_G5K"/>
    <property type="match status" value="1"/>
</dbReference>
<dbReference type="Gene3D" id="3.40.1160.10">
    <property type="entry name" value="Acetylglutamate kinase-like"/>
    <property type="match status" value="2"/>
</dbReference>
<dbReference type="InterPro" id="IPR005715">
    <property type="entry name" value="Glu_5kinase/COase_Synthase"/>
</dbReference>
<dbReference type="InterPro" id="IPR041739">
    <property type="entry name" value="G5K_ProB"/>
</dbReference>
<comment type="caution">
    <text evidence="9">The sequence shown here is derived from an EMBL/GenBank/DDBJ whole genome shotgun (WGS) entry which is preliminary data.</text>
</comment>
<organism evidence="9">
    <name type="scientific">termite gut metagenome</name>
    <dbReference type="NCBI Taxonomy" id="433724"/>
    <lineage>
        <taxon>unclassified sequences</taxon>
        <taxon>metagenomes</taxon>
        <taxon>organismal metagenomes</taxon>
    </lineage>
</organism>
<dbReference type="GO" id="GO:0008652">
    <property type="term" value="P:amino acid biosynthetic process"/>
    <property type="evidence" value="ECO:0007669"/>
    <property type="project" value="UniProtKB-KW"/>
</dbReference>
<keyword evidence="7" id="KW-0067">ATP-binding</keyword>
<accession>A0A5J4RHP3</accession>
<evidence type="ECO:0000313" key="9">
    <source>
        <dbReference type="EMBL" id="KAA6332855.1"/>
    </source>
</evidence>
<dbReference type="InterPro" id="IPR002478">
    <property type="entry name" value="PUA"/>
</dbReference>
<keyword evidence="3" id="KW-0641">Proline biosynthesis</keyword>
<keyword evidence="5" id="KW-0547">Nucleotide-binding</keyword>
<dbReference type="NCBIfam" id="TIGR01027">
    <property type="entry name" value="proB"/>
    <property type="match status" value="1"/>
</dbReference>
<dbReference type="EMBL" id="SNRY01001187">
    <property type="protein sequence ID" value="KAA6332855.1"/>
    <property type="molecule type" value="Genomic_DNA"/>
</dbReference>
<keyword evidence="1" id="KW-0963">Cytoplasm</keyword>
<dbReference type="InterPro" id="IPR011529">
    <property type="entry name" value="Glu_5kinase"/>
</dbReference>
<dbReference type="InterPro" id="IPR015947">
    <property type="entry name" value="PUA-like_sf"/>
</dbReference>
<dbReference type="GO" id="GO:0005524">
    <property type="term" value="F:ATP binding"/>
    <property type="evidence" value="ECO:0007669"/>
    <property type="project" value="UniProtKB-KW"/>
</dbReference>
<dbReference type="GO" id="GO:0004349">
    <property type="term" value="F:glutamate 5-kinase activity"/>
    <property type="evidence" value="ECO:0007669"/>
    <property type="project" value="UniProtKB-EC"/>
</dbReference>
<dbReference type="InterPro" id="IPR036393">
    <property type="entry name" value="AceGlu_kinase-like_sf"/>
</dbReference>
<dbReference type="PIRSF" id="PIRSF000729">
    <property type="entry name" value="GK"/>
    <property type="match status" value="1"/>
</dbReference>
<dbReference type="SUPFAM" id="SSF88697">
    <property type="entry name" value="PUA domain-like"/>
    <property type="match status" value="1"/>
</dbReference>
<dbReference type="GO" id="GO:0003723">
    <property type="term" value="F:RNA binding"/>
    <property type="evidence" value="ECO:0007669"/>
    <property type="project" value="InterPro"/>
</dbReference>
<dbReference type="Pfam" id="PF00696">
    <property type="entry name" value="AA_kinase"/>
    <property type="match status" value="1"/>
</dbReference>
<feature type="domain" description="PUA" evidence="8">
    <location>
        <begin position="297"/>
        <end position="375"/>
    </location>
</feature>
<evidence type="ECO:0000256" key="4">
    <source>
        <dbReference type="ARBA" id="ARBA00022679"/>
    </source>
</evidence>
<dbReference type="PROSITE" id="PS50890">
    <property type="entry name" value="PUA"/>
    <property type="match status" value="1"/>
</dbReference>
<dbReference type="SUPFAM" id="SSF53633">
    <property type="entry name" value="Carbamate kinase-like"/>
    <property type="match status" value="1"/>
</dbReference>
<dbReference type="SMART" id="SM00359">
    <property type="entry name" value="PUA"/>
    <property type="match status" value="1"/>
</dbReference>
<evidence type="ECO:0000256" key="1">
    <source>
        <dbReference type="ARBA" id="ARBA00022490"/>
    </source>
</evidence>
<dbReference type="Gene3D" id="2.30.130.10">
    <property type="entry name" value="PUA domain"/>
    <property type="match status" value="1"/>
</dbReference>
<dbReference type="InterPro" id="IPR001057">
    <property type="entry name" value="Glu/AcGlu_kinase"/>
</dbReference>
<dbReference type="InterPro" id="IPR001048">
    <property type="entry name" value="Asp/Glu/Uridylate_kinase"/>
</dbReference>
<dbReference type="FunFam" id="3.40.1160.10:FF:000040">
    <property type="entry name" value="Glutamate 5-kinase"/>
    <property type="match status" value="1"/>
</dbReference>
<dbReference type="AlphaFoldDB" id="A0A5J4RHP3"/>
<evidence type="ECO:0000256" key="5">
    <source>
        <dbReference type="ARBA" id="ARBA00022741"/>
    </source>
</evidence>
<gene>
    <name evidence="9" type="ORF">EZS27_018679</name>
</gene>
<evidence type="ECO:0000256" key="2">
    <source>
        <dbReference type="ARBA" id="ARBA00022605"/>
    </source>
</evidence>
<proteinExistence type="inferred from homology"/>
<evidence type="ECO:0000256" key="6">
    <source>
        <dbReference type="ARBA" id="ARBA00022777"/>
    </source>
</evidence>
<name>A0A5J4RHP3_9ZZZZ</name>
<dbReference type="CDD" id="cd04242">
    <property type="entry name" value="AAK_G5K_ProB"/>
    <property type="match status" value="1"/>
</dbReference>
<dbReference type="InterPro" id="IPR036974">
    <property type="entry name" value="PUA_sf"/>
</dbReference>
<evidence type="ECO:0000256" key="7">
    <source>
        <dbReference type="ARBA" id="ARBA00022840"/>
    </source>
</evidence>